<dbReference type="EMBL" id="SMUW01000037">
    <property type="protein sequence ID" value="TDK41930.1"/>
    <property type="molecule type" value="Genomic_DNA"/>
</dbReference>
<proteinExistence type="predicted"/>
<organism evidence="2 3">
    <name type="scientific">Algoriphagus formosus</name>
    <dbReference type="NCBI Taxonomy" id="2007308"/>
    <lineage>
        <taxon>Bacteria</taxon>
        <taxon>Pseudomonadati</taxon>
        <taxon>Bacteroidota</taxon>
        <taxon>Cytophagia</taxon>
        <taxon>Cytophagales</taxon>
        <taxon>Cyclobacteriaceae</taxon>
        <taxon>Algoriphagus</taxon>
    </lineage>
</organism>
<reference evidence="2 3" key="1">
    <citation type="submission" date="2019-03" db="EMBL/GenBank/DDBJ databases">
        <title>Algoriphagus aquimaris sp. nov., isolated form marine sediment in Pohang, Korea.</title>
        <authorList>
            <person name="Kim J."/>
            <person name="Yoon S.-H."/>
            <person name="Lee S.-S."/>
        </authorList>
    </citation>
    <scope>NUCLEOTIDE SEQUENCE [LARGE SCALE GENOMIC DNA]</scope>
    <source>
        <strain evidence="2 3">F21</strain>
    </source>
</reference>
<gene>
    <name evidence="2" type="ORF">E1898_18310</name>
</gene>
<dbReference type="NCBIfam" id="NF047658">
    <property type="entry name" value="HYC_CC_PP"/>
    <property type="match status" value="1"/>
</dbReference>
<name>A0A4R5US51_9BACT</name>
<dbReference type="AlphaFoldDB" id="A0A4R5US51"/>
<dbReference type="InterPro" id="IPR058060">
    <property type="entry name" value="HYC_CC_PP"/>
</dbReference>
<dbReference type="Proteomes" id="UP000295438">
    <property type="component" value="Unassembled WGS sequence"/>
</dbReference>
<evidence type="ECO:0000256" key="1">
    <source>
        <dbReference type="SAM" id="SignalP"/>
    </source>
</evidence>
<evidence type="ECO:0008006" key="4">
    <source>
        <dbReference type="Google" id="ProtNLM"/>
    </source>
</evidence>
<keyword evidence="3" id="KW-1185">Reference proteome</keyword>
<dbReference type="RefSeq" id="WP_133391978.1">
    <property type="nucleotide sequence ID" value="NZ_SMUW01000037.1"/>
</dbReference>
<feature type="signal peptide" evidence="1">
    <location>
        <begin position="1"/>
        <end position="21"/>
    </location>
</feature>
<evidence type="ECO:0000313" key="3">
    <source>
        <dbReference type="Proteomes" id="UP000295438"/>
    </source>
</evidence>
<accession>A0A4R5US51</accession>
<evidence type="ECO:0000313" key="2">
    <source>
        <dbReference type="EMBL" id="TDK41930.1"/>
    </source>
</evidence>
<dbReference type="InterPro" id="IPR058512">
    <property type="entry name" value="DUF8199"/>
</dbReference>
<comment type="caution">
    <text evidence="2">The sequence shown here is derived from an EMBL/GenBank/DDBJ whole genome shotgun (WGS) entry which is preliminary data.</text>
</comment>
<keyword evidence="1" id="KW-0732">Signal</keyword>
<protein>
    <recommendedName>
        <fullName evidence="4">DUF2946 domain-containing protein</fullName>
    </recommendedName>
</protein>
<sequence>MKRIVSIALSLVVLFSTIGVAKTTHLCMGHAVESEIGISPKHLDCGMNMPKSSEESSSEDPETCCENVIEKLQVEDDFSIQKADLKFEINFLAAFIPVFLLGLDFFEAPLSAVVYFESPPLPTSLHILHQVFLI</sequence>
<dbReference type="Pfam" id="PF26622">
    <property type="entry name" value="DUF8199"/>
    <property type="match status" value="1"/>
</dbReference>
<feature type="chain" id="PRO_5020983729" description="DUF2946 domain-containing protein" evidence="1">
    <location>
        <begin position="22"/>
        <end position="134"/>
    </location>
</feature>